<reference evidence="1 2" key="1">
    <citation type="journal article" date="2016" name="Int. J. Syst. Evol. Microbiol.">
        <title>Oceanobacillus halophilus sp. nov., a novel moderately halophilic bacterium from a hypersaline lake.</title>
        <authorList>
            <person name="Amoozegar M.A."/>
            <person name="Bagheri M."/>
            <person name="Makhdoumi A."/>
            <person name="Nikou M.M."/>
            <person name="Fazeli S.A.S."/>
            <person name="Schumann P."/>
            <person name="Sproer C."/>
            <person name="Sanchez-Porro C."/>
            <person name="Ventosa A."/>
        </authorList>
    </citation>
    <scope>NUCLEOTIDE SEQUENCE [LARGE SCALE GENOMIC DNA]</scope>
    <source>
        <strain evidence="1 2">DSM 23996</strain>
    </source>
</reference>
<dbReference type="EMBL" id="RBZP01000001">
    <property type="protein sequence ID" value="RKQ37806.1"/>
    <property type="molecule type" value="Genomic_DNA"/>
</dbReference>
<dbReference type="AlphaFoldDB" id="A0A495ACW6"/>
<accession>A0A495ACW6</accession>
<organism evidence="1 2">
    <name type="scientific">Oceanobacillus halophilus</name>
    <dbReference type="NCBI Taxonomy" id="930130"/>
    <lineage>
        <taxon>Bacteria</taxon>
        <taxon>Bacillati</taxon>
        <taxon>Bacillota</taxon>
        <taxon>Bacilli</taxon>
        <taxon>Bacillales</taxon>
        <taxon>Bacillaceae</taxon>
        <taxon>Oceanobacillus</taxon>
    </lineage>
</organism>
<evidence type="ECO:0000313" key="1">
    <source>
        <dbReference type="EMBL" id="RKQ37806.1"/>
    </source>
</evidence>
<dbReference type="InterPro" id="IPR020277">
    <property type="entry name" value="DUF2624"/>
</dbReference>
<dbReference type="RefSeq" id="WP_121202880.1">
    <property type="nucleotide sequence ID" value="NZ_RBZP01000001.1"/>
</dbReference>
<gene>
    <name evidence="1" type="ORF">D8M06_03135</name>
</gene>
<comment type="caution">
    <text evidence="1">The sequence shown here is derived from an EMBL/GenBank/DDBJ whole genome shotgun (WGS) entry which is preliminary data.</text>
</comment>
<name>A0A495ACW6_9BACI</name>
<dbReference type="Proteomes" id="UP000269301">
    <property type="component" value="Unassembled WGS sequence"/>
</dbReference>
<dbReference type="OrthoDB" id="2969753at2"/>
<protein>
    <submittedName>
        <fullName evidence="1">DUF2624 domain-containing protein</fullName>
    </submittedName>
</protein>
<dbReference type="Pfam" id="PF11116">
    <property type="entry name" value="DUF2624"/>
    <property type="match status" value="1"/>
</dbReference>
<keyword evidence="2" id="KW-1185">Reference proteome</keyword>
<sequence>MSIFIKELVRKKLKQISSEELMFYSKQYGFSLSKHQAMQISNYLNQNSSVDPFKFNDREKMLRELARITDIETAQQARKLLDEVIKSYGLEHLFE</sequence>
<evidence type="ECO:0000313" key="2">
    <source>
        <dbReference type="Proteomes" id="UP000269301"/>
    </source>
</evidence>
<proteinExistence type="predicted"/>